<keyword evidence="2" id="KW-1185">Reference proteome</keyword>
<organism evidence="1 2">
    <name type="scientific">Stachybotrys elegans</name>
    <dbReference type="NCBI Taxonomy" id="80388"/>
    <lineage>
        <taxon>Eukaryota</taxon>
        <taxon>Fungi</taxon>
        <taxon>Dikarya</taxon>
        <taxon>Ascomycota</taxon>
        <taxon>Pezizomycotina</taxon>
        <taxon>Sordariomycetes</taxon>
        <taxon>Hypocreomycetidae</taxon>
        <taxon>Hypocreales</taxon>
        <taxon>Stachybotryaceae</taxon>
        <taxon>Stachybotrys</taxon>
    </lineage>
</organism>
<reference evidence="1" key="1">
    <citation type="journal article" date="2021" name="Nat. Commun.">
        <title>Genetic determinants of endophytism in the Arabidopsis root mycobiome.</title>
        <authorList>
            <person name="Mesny F."/>
            <person name="Miyauchi S."/>
            <person name="Thiergart T."/>
            <person name="Pickel B."/>
            <person name="Atanasova L."/>
            <person name="Karlsson M."/>
            <person name="Huettel B."/>
            <person name="Barry K.W."/>
            <person name="Haridas S."/>
            <person name="Chen C."/>
            <person name="Bauer D."/>
            <person name="Andreopoulos W."/>
            <person name="Pangilinan J."/>
            <person name="LaButti K."/>
            <person name="Riley R."/>
            <person name="Lipzen A."/>
            <person name="Clum A."/>
            <person name="Drula E."/>
            <person name="Henrissat B."/>
            <person name="Kohler A."/>
            <person name="Grigoriev I.V."/>
            <person name="Martin F.M."/>
            <person name="Hacquard S."/>
        </authorList>
    </citation>
    <scope>NUCLEOTIDE SEQUENCE</scope>
    <source>
        <strain evidence="1">MPI-CAGE-CH-0235</strain>
    </source>
</reference>
<gene>
    <name evidence="1" type="ORF">B0I35DRAFT_219843</name>
</gene>
<evidence type="ECO:0000313" key="2">
    <source>
        <dbReference type="Proteomes" id="UP000813444"/>
    </source>
</evidence>
<evidence type="ECO:0000313" key="1">
    <source>
        <dbReference type="EMBL" id="KAH7319755.1"/>
    </source>
</evidence>
<dbReference type="AlphaFoldDB" id="A0A8K0SXH2"/>
<sequence>MECFDASPLPWLGPATQISPASKHIHTVHAVLGTAASPLRRPLPNHALPGLVPLPCCPSSWPYRVPRSGIKDHVYIRTPIFDSTSMFICCPPLPYNRNSSHLAFFRPPLPLNQKPPANLALCPHLQLFPTWPNQTTRQDYITSLRHPTS</sequence>
<proteinExistence type="predicted"/>
<accession>A0A8K0SXH2</accession>
<comment type="caution">
    <text evidence="1">The sequence shown here is derived from an EMBL/GenBank/DDBJ whole genome shotgun (WGS) entry which is preliminary data.</text>
</comment>
<dbReference type="EMBL" id="JAGPNK010000006">
    <property type="protein sequence ID" value="KAH7319755.1"/>
    <property type="molecule type" value="Genomic_DNA"/>
</dbReference>
<protein>
    <submittedName>
        <fullName evidence="1">Uncharacterized protein</fullName>
    </submittedName>
</protein>
<dbReference type="Proteomes" id="UP000813444">
    <property type="component" value="Unassembled WGS sequence"/>
</dbReference>
<name>A0A8K0SXH2_9HYPO</name>